<evidence type="ECO:0000259" key="5">
    <source>
        <dbReference type="PROSITE" id="PS50887"/>
    </source>
</evidence>
<dbReference type="AlphaFoldDB" id="V5SEH4"/>
<proteinExistence type="predicted"/>
<dbReference type="Gene3D" id="3.40.50.2300">
    <property type="match status" value="1"/>
</dbReference>
<dbReference type="SUPFAM" id="SSF55073">
    <property type="entry name" value="Nucleotide cyclase"/>
    <property type="match status" value="1"/>
</dbReference>
<dbReference type="InterPro" id="IPR050469">
    <property type="entry name" value="Diguanylate_Cyclase"/>
</dbReference>
<dbReference type="GO" id="GO:0052621">
    <property type="term" value="F:diguanylate cyclase activity"/>
    <property type="evidence" value="ECO:0007669"/>
    <property type="project" value="UniProtKB-EC"/>
</dbReference>
<dbReference type="SMART" id="SM00448">
    <property type="entry name" value="REC"/>
    <property type="match status" value="1"/>
</dbReference>
<dbReference type="RefSeq" id="WP_023786973.1">
    <property type="nucleotide sequence ID" value="NC_022997.1"/>
</dbReference>
<keyword evidence="7" id="KW-1185">Reference proteome</keyword>
<sequence length="297" mass="32917">MHVVIVDPSRVVQQKLAVELEETGCRVDCFSASDLALQYVQQARSVDVVLTSLELEPIPGLELCWSLRTIVGEKRPLHIIVMSSNSSERALAEALDCGADDFTLKPVRRQEMMARLRAANRIITMQRQLIALAQTDELTGVMNRRAFLSLMEEKRRELAPGDNLTVCLLDIDRFKKINDTYGHDVGDMVITKVAELAGEEAPIVARLGGEEYALAFPVLDCTESARWCEVIRESISAYPFACKDATFNITCSIGISAWHTDEPLGAALKRADVALMEAKQSGRDQIRIEARAETLPA</sequence>
<dbReference type="NCBIfam" id="TIGR00254">
    <property type="entry name" value="GGDEF"/>
    <property type="match status" value="1"/>
</dbReference>
<dbReference type="InterPro" id="IPR029787">
    <property type="entry name" value="Nucleotide_cyclase"/>
</dbReference>
<dbReference type="KEGG" id="hni:W911_07950"/>
<name>V5SEH4_9HYPH</name>
<dbReference type="HOGENOM" id="CLU_000445_11_28_5"/>
<dbReference type="InterPro" id="IPR000160">
    <property type="entry name" value="GGDEF_dom"/>
</dbReference>
<dbReference type="Proteomes" id="UP000018542">
    <property type="component" value="Chromosome"/>
</dbReference>
<accession>V5SEH4</accession>
<dbReference type="InterPro" id="IPR001789">
    <property type="entry name" value="Sig_transdc_resp-reg_receiver"/>
</dbReference>
<gene>
    <name evidence="6" type="ORF">W911_07950</name>
</gene>
<dbReference type="PATRIC" id="fig|1029756.8.peg.1661"/>
<reference evidence="6 7" key="1">
    <citation type="journal article" date="2014" name="Genome Announc.">
        <title>Complete Genome Sequence of Hyphomicrobium nitrativorans Strain NL23, a Denitrifying Bacterium Isolated from Biofilm of a Methanol-Fed Denitrification System Treating Seawater at the Montreal Biodome.</title>
        <authorList>
            <person name="Martineau C."/>
            <person name="Villeneuve C."/>
            <person name="Mauffrey F."/>
            <person name="Villemur R."/>
        </authorList>
    </citation>
    <scope>NUCLEOTIDE SEQUENCE [LARGE SCALE GENOMIC DNA]</scope>
    <source>
        <strain evidence="6">NL23</strain>
    </source>
</reference>
<dbReference type="InterPro" id="IPR043128">
    <property type="entry name" value="Rev_trsase/Diguanyl_cyclase"/>
</dbReference>
<dbReference type="SMART" id="SM00267">
    <property type="entry name" value="GGDEF"/>
    <property type="match status" value="1"/>
</dbReference>
<dbReference type="EMBL" id="CP006912">
    <property type="protein sequence ID" value="AHB48344.1"/>
    <property type="molecule type" value="Genomic_DNA"/>
</dbReference>
<dbReference type="OrthoDB" id="9812260at2"/>
<feature type="domain" description="GGDEF" evidence="5">
    <location>
        <begin position="162"/>
        <end position="291"/>
    </location>
</feature>
<dbReference type="CDD" id="cd01949">
    <property type="entry name" value="GGDEF"/>
    <property type="match status" value="1"/>
</dbReference>
<evidence type="ECO:0000259" key="4">
    <source>
        <dbReference type="PROSITE" id="PS50110"/>
    </source>
</evidence>
<feature type="domain" description="Response regulatory" evidence="4">
    <location>
        <begin position="2"/>
        <end position="120"/>
    </location>
</feature>
<comment type="caution">
    <text evidence="3">Lacks conserved residue(s) required for the propagation of feature annotation.</text>
</comment>
<evidence type="ECO:0000313" key="6">
    <source>
        <dbReference type="EMBL" id="AHB48344.1"/>
    </source>
</evidence>
<dbReference type="GO" id="GO:0000160">
    <property type="term" value="P:phosphorelay signal transduction system"/>
    <property type="evidence" value="ECO:0007669"/>
    <property type="project" value="InterPro"/>
</dbReference>
<evidence type="ECO:0000313" key="7">
    <source>
        <dbReference type="Proteomes" id="UP000018542"/>
    </source>
</evidence>
<protein>
    <recommendedName>
        <fullName evidence="1">diguanylate cyclase</fullName>
        <ecNumber evidence="1">2.7.7.65</ecNumber>
    </recommendedName>
</protein>
<evidence type="ECO:0000256" key="2">
    <source>
        <dbReference type="ARBA" id="ARBA00034247"/>
    </source>
</evidence>
<dbReference type="InterPro" id="IPR011006">
    <property type="entry name" value="CheY-like_superfamily"/>
</dbReference>
<dbReference type="Gene3D" id="3.30.70.270">
    <property type="match status" value="1"/>
</dbReference>
<dbReference type="PROSITE" id="PS50110">
    <property type="entry name" value="RESPONSE_REGULATORY"/>
    <property type="match status" value="1"/>
</dbReference>
<dbReference type="EC" id="2.7.7.65" evidence="1"/>
<dbReference type="Pfam" id="PF00990">
    <property type="entry name" value="GGDEF"/>
    <property type="match status" value="1"/>
</dbReference>
<dbReference type="CDD" id="cd00156">
    <property type="entry name" value="REC"/>
    <property type="match status" value="1"/>
</dbReference>
<organism evidence="6 7">
    <name type="scientific">Hyphomicrobium nitrativorans NL23</name>
    <dbReference type="NCBI Taxonomy" id="1029756"/>
    <lineage>
        <taxon>Bacteria</taxon>
        <taxon>Pseudomonadati</taxon>
        <taxon>Pseudomonadota</taxon>
        <taxon>Alphaproteobacteria</taxon>
        <taxon>Hyphomicrobiales</taxon>
        <taxon>Hyphomicrobiaceae</taxon>
        <taxon>Hyphomicrobium</taxon>
    </lineage>
</organism>
<dbReference type="STRING" id="1029756.W911_07950"/>
<dbReference type="PROSITE" id="PS50887">
    <property type="entry name" value="GGDEF"/>
    <property type="match status" value="1"/>
</dbReference>
<dbReference type="SUPFAM" id="SSF52172">
    <property type="entry name" value="CheY-like"/>
    <property type="match status" value="1"/>
</dbReference>
<dbReference type="PANTHER" id="PTHR45138:SF9">
    <property type="entry name" value="DIGUANYLATE CYCLASE DGCM-RELATED"/>
    <property type="match status" value="1"/>
</dbReference>
<dbReference type="PANTHER" id="PTHR45138">
    <property type="entry name" value="REGULATORY COMPONENTS OF SENSORY TRANSDUCTION SYSTEM"/>
    <property type="match status" value="1"/>
</dbReference>
<comment type="catalytic activity">
    <reaction evidence="2">
        <text>2 GTP = 3',3'-c-di-GMP + 2 diphosphate</text>
        <dbReference type="Rhea" id="RHEA:24898"/>
        <dbReference type="ChEBI" id="CHEBI:33019"/>
        <dbReference type="ChEBI" id="CHEBI:37565"/>
        <dbReference type="ChEBI" id="CHEBI:58805"/>
        <dbReference type="EC" id="2.7.7.65"/>
    </reaction>
</comment>
<evidence type="ECO:0000256" key="1">
    <source>
        <dbReference type="ARBA" id="ARBA00012528"/>
    </source>
</evidence>
<evidence type="ECO:0000256" key="3">
    <source>
        <dbReference type="PROSITE-ProRule" id="PRU00169"/>
    </source>
</evidence>
<dbReference type="Pfam" id="PF00072">
    <property type="entry name" value="Response_reg"/>
    <property type="match status" value="1"/>
</dbReference>